<comment type="caution">
    <text evidence="5">The sequence shown here is derived from an EMBL/GenBank/DDBJ whole genome shotgun (WGS) entry which is preliminary data.</text>
</comment>
<evidence type="ECO:0000256" key="2">
    <source>
        <dbReference type="ARBA" id="ARBA00023125"/>
    </source>
</evidence>
<name>A0ABU7VQ08_9BACL</name>
<dbReference type="Pfam" id="PF12833">
    <property type="entry name" value="HTH_18"/>
    <property type="match status" value="1"/>
</dbReference>
<organism evidence="5 6">
    <name type="scientific">Paenibacillus haidiansis</name>
    <dbReference type="NCBI Taxonomy" id="1574488"/>
    <lineage>
        <taxon>Bacteria</taxon>
        <taxon>Bacillati</taxon>
        <taxon>Bacillota</taxon>
        <taxon>Bacilli</taxon>
        <taxon>Bacillales</taxon>
        <taxon>Paenibacillaceae</taxon>
        <taxon>Paenibacillus</taxon>
    </lineage>
</organism>
<dbReference type="PANTHER" id="PTHR43280">
    <property type="entry name" value="ARAC-FAMILY TRANSCRIPTIONAL REGULATOR"/>
    <property type="match status" value="1"/>
</dbReference>
<dbReference type="EMBL" id="JAZHPZ010000001">
    <property type="protein sequence ID" value="MEF2964979.1"/>
    <property type="molecule type" value="Genomic_DNA"/>
</dbReference>
<dbReference type="InterPro" id="IPR018062">
    <property type="entry name" value="HTH_AraC-typ_CS"/>
</dbReference>
<evidence type="ECO:0000259" key="4">
    <source>
        <dbReference type="PROSITE" id="PS01124"/>
    </source>
</evidence>
<accession>A0ABU7VQ08</accession>
<dbReference type="InterPro" id="IPR037923">
    <property type="entry name" value="HTH-like"/>
</dbReference>
<gene>
    <name evidence="5" type="ORF">V3851_03975</name>
</gene>
<dbReference type="Gene3D" id="1.10.10.60">
    <property type="entry name" value="Homeodomain-like"/>
    <property type="match status" value="2"/>
</dbReference>
<dbReference type="SMART" id="SM00342">
    <property type="entry name" value="HTH_ARAC"/>
    <property type="match status" value="1"/>
</dbReference>
<dbReference type="SUPFAM" id="SSF46689">
    <property type="entry name" value="Homeodomain-like"/>
    <property type="match status" value="1"/>
</dbReference>
<evidence type="ECO:0000256" key="1">
    <source>
        <dbReference type="ARBA" id="ARBA00023015"/>
    </source>
</evidence>
<dbReference type="PROSITE" id="PS01124">
    <property type="entry name" value="HTH_ARAC_FAMILY_2"/>
    <property type="match status" value="1"/>
</dbReference>
<sequence length="292" mass="34345">MNGDLMISIAIPPFPIFIEGNFTEYGIGALHPDRKNLEYFDIILVKEGALYLVEEGVEYTVGKDEMLVLLPHKHHYPLKPTDEITKFYWIHVYVTGNYEQSSQARPLESGIPIPSLHFHNKFHTIHLSKKCKLIDTDDIYRKIQELLEGTTRKDTNITFWDIQQRFFSLLNLLDGQNQAKDSSVVVAEKVEQFLRANFNKDITNETLVTKFNLHENTIAKYLKQHYGYTPMEYLKEYRLERARDLLLKTDYSIQKIAELCGYRWVPYFSRLFKQKFDISPLQYRKNHIGTQA</sequence>
<proteinExistence type="predicted"/>
<reference evidence="5 6" key="1">
    <citation type="submission" date="2024-02" db="EMBL/GenBank/DDBJ databases">
        <title>A nitrogen-fixing paenibacillus bacterium.</title>
        <authorList>
            <person name="Zhang W.L."/>
            <person name="Chen S.F."/>
        </authorList>
    </citation>
    <scope>NUCLEOTIDE SEQUENCE [LARGE SCALE GENOMIC DNA]</scope>
    <source>
        <strain evidence="5 6">M1</strain>
    </source>
</reference>
<dbReference type="InterPro" id="IPR009057">
    <property type="entry name" value="Homeodomain-like_sf"/>
</dbReference>
<dbReference type="Proteomes" id="UP001306950">
    <property type="component" value="Unassembled WGS sequence"/>
</dbReference>
<evidence type="ECO:0000313" key="5">
    <source>
        <dbReference type="EMBL" id="MEF2964979.1"/>
    </source>
</evidence>
<dbReference type="RefSeq" id="WP_331845172.1">
    <property type="nucleotide sequence ID" value="NZ_JAZHPZ010000001.1"/>
</dbReference>
<protein>
    <submittedName>
        <fullName evidence="5">AraC family transcriptional regulator</fullName>
    </submittedName>
</protein>
<evidence type="ECO:0000256" key="3">
    <source>
        <dbReference type="ARBA" id="ARBA00023163"/>
    </source>
</evidence>
<dbReference type="PANTHER" id="PTHR43280:SF2">
    <property type="entry name" value="HTH-TYPE TRANSCRIPTIONAL REGULATOR EXSA"/>
    <property type="match status" value="1"/>
</dbReference>
<feature type="domain" description="HTH araC/xylS-type" evidence="4">
    <location>
        <begin position="188"/>
        <end position="286"/>
    </location>
</feature>
<keyword evidence="1" id="KW-0805">Transcription regulation</keyword>
<dbReference type="InterPro" id="IPR018060">
    <property type="entry name" value="HTH_AraC"/>
</dbReference>
<keyword evidence="6" id="KW-1185">Reference proteome</keyword>
<keyword evidence="3" id="KW-0804">Transcription</keyword>
<evidence type="ECO:0000313" key="6">
    <source>
        <dbReference type="Proteomes" id="UP001306950"/>
    </source>
</evidence>
<dbReference type="SUPFAM" id="SSF51215">
    <property type="entry name" value="Regulatory protein AraC"/>
    <property type="match status" value="1"/>
</dbReference>
<dbReference type="PROSITE" id="PS00041">
    <property type="entry name" value="HTH_ARAC_FAMILY_1"/>
    <property type="match status" value="1"/>
</dbReference>
<keyword evidence="2" id="KW-0238">DNA-binding</keyword>